<protein>
    <submittedName>
        <fullName evidence="1">Uncharacterized protein</fullName>
    </submittedName>
</protein>
<dbReference type="AlphaFoldDB" id="A0A699U662"/>
<evidence type="ECO:0000313" key="1">
    <source>
        <dbReference type="EMBL" id="GFD17561.1"/>
    </source>
</evidence>
<dbReference type="EMBL" id="BKCJ011301153">
    <property type="protein sequence ID" value="GFD17561.1"/>
    <property type="molecule type" value="Genomic_DNA"/>
</dbReference>
<sequence length="50" mass="5559">MPGNVLRTYSIAAALEDKLDIRLNRFEKSLIDMKNSLITPTAPLKAVTEV</sequence>
<feature type="non-terminal residue" evidence="1">
    <location>
        <position position="50"/>
    </location>
</feature>
<name>A0A699U662_TANCI</name>
<proteinExistence type="predicted"/>
<comment type="caution">
    <text evidence="1">The sequence shown here is derived from an EMBL/GenBank/DDBJ whole genome shotgun (WGS) entry which is preliminary data.</text>
</comment>
<reference evidence="1" key="1">
    <citation type="journal article" date="2019" name="Sci. Rep.">
        <title>Draft genome of Tanacetum cinerariifolium, the natural source of mosquito coil.</title>
        <authorList>
            <person name="Yamashiro T."/>
            <person name="Shiraishi A."/>
            <person name="Satake H."/>
            <person name="Nakayama K."/>
        </authorList>
    </citation>
    <scope>NUCLEOTIDE SEQUENCE</scope>
</reference>
<organism evidence="1">
    <name type="scientific">Tanacetum cinerariifolium</name>
    <name type="common">Dalmatian daisy</name>
    <name type="synonym">Chrysanthemum cinerariifolium</name>
    <dbReference type="NCBI Taxonomy" id="118510"/>
    <lineage>
        <taxon>Eukaryota</taxon>
        <taxon>Viridiplantae</taxon>
        <taxon>Streptophyta</taxon>
        <taxon>Embryophyta</taxon>
        <taxon>Tracheophyta</taxon>
        <taxon>Spermatophyta</taxon>
        <taxon>Magnoliopsida</taxon>
        <taxon>eudicotyledons</taxon>
        <taxon>Gunneridae</taxon>
        <taxon>Pentapetalae</taxon>
        <taxon>asterids</taxon>
        <taxon>campanulids</taxon>
        <taxon>Asterales</taxon>
        <taxon>Asteraceae</taxon>
        <taxon>Asteroideae</taxon>
        <taxon>Anthemideae</taxon>
        <taxon>Anthemidinae</taxon>
        <taxon>Tanacetum</taxon>
    </lineage>
</organism>
<accession>A0A699U662</accession>
<gene>
    <name evidence="1" type="ORF">Tci_889530</name>
</gene>